<evidence type="ECO:0000256" key="2">
    <source>
        <dbReference type="ARBA" id="ARBA00022723"/>
    </source>
</evidence>
<organism evidence="9 10">
    <name type="scientific">Hanseniaspora guilliermondii</name>
    <dbReference type="NCBI Taxonomy" id="56406"/>
    <lineage>
        <taxon>Eukaryota</taxon>
        <taxon>Fungi</taxon>
        <taxon>Dikarya</taxon>
        <taxon>Ascomycota</taxon>
        <taxon>Saccharomycotina</taxon>
        <taxon>Saccharomycetes</taxon>
        <taxon>Saccharomycodales</taxon>
        <taxon>Saccharomycodaceae</taxon>
        <taxon>Hanseniaspora</taxon>
    </lineage>
</organism>
<dbReference type="AlphaFoldDB" id="A0A1L0B571"/>
<gene>
    <name evidence="9" type="ORF">HGUI_03905</name>
</gene>
<evidence type="ECO:0000256" key="7">
    <source>
        <dbReference type="SAM" id="MobiDB-lite"/>
    </source>
</evidence>
<dbReference type="OrthoDB" id="957735at2759"/>
<dbReference type="EMBL" id="FQNF01000135">
    <property type="protein sequence ID" value="SGZ41704.1"/>
    <property type="molecule type" value="Genomic_DNA"/>
</dbReference>
<dbReference type="PANTHER" id="PTHR47794:SF1">
    <property type="entry name" value="VACUOLAR PROTEIN SORTING-ASSOCIATED PROTEIN 27"/>
    <property type="match status" value="1"/>
</dbReference>
<dbReference type="InterPro" id="IPR003903">
    <property type="entry name" value="UIM_dom"/>
</dbReference>
<dbReference type="InterPro" id="IPR000306">
    <property type="entry name" value="Znf_FYVE"/>
</dbReference>
<accession>A0A1L0B571</accession>
<dbReference type="GO" id="GO:0008270">
    <property type="term" value="F:zinc ion binding"/>
    <property type="evidence" value="ECO:0007669"/>
    <property type="project" value="UniProtKB-KW"/>
</dbReference>
<keyword evidence="2" id="KW-0479">Metal-binding</keyword>
<keyword evidence="3 5" id="KW-0863">Zinc-finger</keyword>
<feature type="coiled-coil region" evidence="6">
    <location>
        <begin position="390"/>
        <end position="428"/>
    </location>
</feature>
<feature type="region of interest" description="Disordered" evidence="7">
    <location>
        <begin position="556"/>
        <end position="578"/>
    </location>
</feature>
<keyword evidence="4" id="KW-0862">Zinc</keyword>
<keyword evidence="6" id="KW-0175">Coiled coil</keyword>
<dbReference type="SUPFAM" id="SSF57903">
    <property type="entry name" value="FYVE/PHD zinc finger"/>
    <property type="match status" value="1"/>
</dbReference>
<evidence type="ECO:0000256" key="6">
    <source>
        <dbReference type="SAM" id="Coils"/>
    </source>
</evidence>
<evidence type="ECO:0000313" key="9">
    <source>
        <dbReference type="EMBL" id="SGZ41704.1"/>
    </source>
</evidence>
<dbReference type="InterPro" id="IPR011011">
    <property type="entry name" value="Znf_FYVE_PHD"/>
</dbReference>
<dbReference type="GO" id="GO:0032266">
    <property type="term" value="F:phosphatidylinositol-3-phosphate binding"/>
    <property type="evidence" value="ECO:0007669"/>
    <property type="project" value="TreeGrafter"/>
</dbReference>
<comment type="subcellular location">
    <subcellularLocation>
        <location evidence="1">Membrane</location>
        <topology evidence="1">Peripheral membrane protein</topology>
    </subcellularLocation>
</comment>
<evidence type="ECO:0000256" key="4">
    <source>
        <dbReference type="ARBA" id="ARBA00022833"/>
    </source>
</evidence>
<dbReference type="Pfam" id="PF01363">
    <property type="entry name" value="FYVE"/>
    <property type="match status" value="1"/>
</dbReference>
<dbReference type="PROSITE" id="PS50178">
    <property type="entry name" value="ZF_FYVE"/>
    <property type="match status" value="1"/>
</dbReference>
<dbReference type="InterPro" id="IPR017455">
    <property type="entry name" value="Znf_FYVE-rel"/>
</dbReference>
<dbReference type="GO" id="GO:0006623">
    <property type="term" value="P:protein targeting to vacuole"/>
    <property type="evidence" value="ECO:0007669"/>
    <property type="project" value="TreeGrafter"/>
</dbReference>
<evidence type="ECO:0000259" key="8">
    <source>
        <dbReference type="PROSITE" id="PS50178"/>
    </source>
</evidence>
<dbReference type="SMART" id="SM00064">
    <property type="entry name" value="FYVE"/>
    <property type="match status" value="1"/>
</dbReference>
<dbReference type="PROSITE" id="PS50330">
    <property type="entry name" value="UIM"/>
    <property type="match status" value="1"/>
</dbReference>
<dbReference type="InterPro" id="IPR008942">
    <property type="entry name" value="ENTH_VHS"/>
</dbReference>
<dbReference type="VEuPathDB" id="FungiDB:HGUI_03905"/>
<proteinExistence type="predicted"/>
<feature type="region of interest" description="Disordered" evidence="7">
    <location>
        <begin position="517"/>
        <end position="538"/>
    </location>
</feature>
<dbReference type="GO" id="GO:0098588">
    <property type="term" value="C:bounding membrane of organelle"/>
    <property type="evidence" value="ECO:0007669"/>
    <property type="project" value="UniProtKB-ARBA"/>
</dbReference>
<evidence type="ECO:0000256" key="1">
    <source>
        <dbReference type="ARBA" id="ARBA00004170"/>
    </source>
</evidence>
<dbReference type="Proteomes" id="UP000183365">
    <property type="component" value="Unassembled WGS sequence"/>
</dbReference>
<keyword evidence="10" id="KW-1185">Reference proteome</keyword>
<dbReference type="CDD" id="cd15760">
    <property type="entry name" value="FYVE_scVPS27p_like"/>
    <property type="match status" value="1"/>
</dbReference>
<dbReference type="Gene3D" id="6.10.140.100">
    <property type="match status" value="1"/>
</dbReference>
<evidence type="ECO:0000256" key="3">
    <source>
        <dbReference type="ARBA" id="ARBA00022771"/>
    </source>
</evidence>
<sequence length="578" mass="67287">MKYLLFETYLATITGDNTSSELDLSKALEMSDALRSNSLPENQAKSVLIKKLKEYTGFNSNNKNKVLRLWQTIQIIMLNSGISFVKGFFYNIEFLRVLQTHLIMVEEKEKSGQLDDYKDLRNCLWSIYLDLKVYAEGMRIPPFTNITRILEHLEDRNCYPPRELVDNQETFDDLKKKFETKTPAEWIESENCLICDNQFSLFNRKHHCRNCGGVFCNDHSSHFIPLLELGITENVRVCDDCYKLHTNKTAKGGKRSKKHKDKRYIQNTFEEDLKKAIELSLKEAENSNVPDLNSVEVTSDEEVELPPEYINEDPEFKEAIILSLKEDKRREKEARLTMNKTHGEIVSKEPTPEPNNVNNEEQLSNKQLNQSIADLVFKMQEKDQTDEKTLDESISKAQKLKELIDKETNELERKYQMLKDLNNQVDSNRLNFDTNLENKFTEIRKEEETLESSVEKLKPIVFEDEDEEVNPYAKYYMNPVPEVKRADVPKFIKETSPIQRNVQESVLNQLDGLSFNKDDDVTTSPEVVDESYEPTETEALEKKHITKIDFPTVPLNKPPAKAVDYEEEEEEAPMLIEF</sequence>
<dbReference type="SMART" id="SM00726">
    <property type="entry name" value="UIM"/>
    <property type="match status" value="2"/>
</dbReference>
<feature type="compositionally biased region" description="Acidic residues" evidence="7">
    <location>
        <begin position="527"/>
        <end position="538"/>
    </location>
</feature>
<evidence type="ECO:0000313" key="10">
    <source>
        <dbReference type="Proteomes" id="UP000183365"/>
    </source>
</evidence>
<protein>
    <recommendedName>
        <fullName evidence="8">FYVE-type domain-containing protein</fullName>
    </recommendedName>
</protein>
<dbReference type="GO" id="GO:0043130">
    <property type="term" value="F:ubiquitin binding"/>
    <property type="evidence" value="ECO:0007669"/>
    <property type="project" value="TreeGrafter"/>
</dbReference>
<dbReference type="Gene3D" id="3.30.40.10">
    <property type="entry name" value="Zinc/RING finger domain, C3HC4 (zinc finger)"/>
    <property type="match status" value="1"/>
</dbReference>
<dbReference type="GO" id="GO:0043328">
    <property type="term" value="P:protein transport to vacuole involved in ubiquitin-dependent protein catabolic process via the multivesicular body sorting pathway"/>
    <property type="evidence" value="ECO:0007669"/>
    <property type="project" value="TreeGrafter"/>
</dbReference>
<dbReference type="GO" id="GO:0033565">
    <property type="term" value="C:ESCRT-0 complex"/>
    <property type="evidence" value="ECO:0007669"/>
    <property type="project" value="TreeGrafter"/>
</dbReference>
<dbReference type="Pfam" id="PF02809">
    <property type="entry name" value="UIM"/>
    <property type="match status" value="2"/>
</dbReference>
<feature type="domain" description="FYVE-type" evidence="8">
    <location>
        <begin position="186"/>
        <end position="246"/>
    </location>
</feature>
<dbReference type="InterPro" id="IPR013083">
    <property type="entry name" value="Znf_RING/FYVE/PHD"/>
</dbReference>
<dbReference type="PANTHER" id="PTHR47794">
    <property type="entry name" value="VACUOLAR PROTEIN SORTING-ASSOCIATED PROTEIN 27"/>
    <property type="match status" value="1"/>
</dbReference>
<evidence type="ECO:0000256" key="5">
    <source>
        <dbReference type="PROSITE-ProRule" id="PRU00091"/>
    </source>
</evidence>
<name>A0A1L0B571_9ASCO</name>
<reference evidence="10" key="1">
    <citation type="submission" date="2016-11" db="EMBL/GenBank/DDBJ databases">
        <authorList>
            <person name="Guldener U."/>
        </authorList>
    </citation>
    <scope>NUCLEOTIDE SEQUENCE [LARGE SCALE GENOMIC DNA]</scope>
</reference>
<dbReference type="Gene3D" id="1.25.40.90">
    <property type="match status" value="1"/>
</dbReference>